<feature type="compositionally biased region" description="Low complexity" evidence="1">
    <location>
        <begin position="151"/>
        <end position="183"/>
    </location>
</feature>
<keyword evidence="4" id="KW-1185">Reference proteome</keyword>
<feature type="region of interest" description="Disordered" evidence="1">
    <location>
        <begin position="111"/>
        <end position="271"/>
    </location>
</feature>
<feature type="compositionally biased region" description="Polar residues" evidence="1">
    <location>
        <begin position="141"/>
        <end position="150"/>
    </location>
</feature>
<protein>
    <recommendedName>
        <fullName evidence="2">Programmed cell death protein 2 C-terminal domain-containing protein</fullName>
    </recommendedName>
</protein>
<accession>A0AA39RBA0</accession>
<dbReference type="Proteomes" id="UP001166286">
    <property type="component" value="Unassembled WGS sequence"/>
</dbReference>
<evidence type="ECO:0000313" key="4">
    <source>
        <dbReference type="Proteomes" id="UP001166286"/>
    </source>
</evidence>
<dbReference type="AlphaFoldDB" id="A0AA39RBA0"/>
<feature type="compositionally biased region" description="Pro residues" evidence="1">
    <location>
        <begin position="184"/>
        <end position="196"/>
    </location>
</feature>
<dbReference type="Pfam" id="PF04194">
    <property type="entry name" value="PDCD2_C"/>
    <property type="match status" value="1"/>
</dbReference>
<sequence>MAHNASDSSDDDDASFTTTNVMLGYASNEPTDDSFSQLGGYPIWPPETDAPSAEHAKCKVCNNMMTLLLQLNGDLPEKFPGHERKLYIFSCKRRACRRKEGTCRAIRGIRIPKGSTQKSKAIERTSTVNEDQKKRQPPQDLGNSLFNSTLPSNNFSQNPFSTSTTPQSPSTNPFASQPLSNTPNPFPPPTTQPPEPSASSLPATFAQKARISSPPPLPPTKTRWPPESDLPHPYPFYHLDADYETLDPTPPSPSPKTAMDIDTSGAGIKDDDEKDAFESTIDKTFQRFADRLAQNPEQVLRYEFGGAPLLYSKSDPVGRLFSQPQQPAPGNGNSKVTTTSIAHSAGAGHRIPRCQNCSAPRVFELQLVPHAIAQLEVEEEGLEGMEWGTVILGVCERDCGERGVEGGEGGWVEEWVGVQWEEEGGRGGRG</sequence>
<evidence type="ECO:0000313" key="3">
    <source>
        <dbReference type="EMBL" id="KAK0517043.1"/>
    </source>
</evidence>
<dbReference type="EMBL" id="JAFEKC020000001">
    <property type="protein sequence ID" value="KAK0517043.1"/>
    <property type="molecule type" value="Genomic_DNA"/>
</dbReference>
<comment type="caution">
    <text evidence="3">The sequence shown here is derived from an EMBL/GenBank/DDBJ whole genome shotgun (WGS) entry which is preliminary data.</text>
</comment>
<reference evidence="3" key="1">
    <citation type="submission" date="2023-03" db="EMBL/GenBank/DDBJ databases">
        <title>Complete genome of Cladonia borealis.</title>
        <authorList>
            <person name="Park H."/>
        </authorList>
    </citation>
    <scope>NUCLEOTIDE SEQUENCE</scope>
    <source>
        <strain evidence="3">ANT050790</strain>
    </source>
</reference>
<evidence type="ECO:0000256" key="1">
    <source>
        <dbReference type="SAM" id="MobiDB-lite"/>
    </source>
</evidence>
<dbReference type="InterPro" id="IPR007320">
    <property type="entry name" value="PDCD2_C"/>
</dbReference>
<organism evidence="3 4">
    <name type="scientific">Cladonia borealis</name>
    <dbReference type="NCBI Taxonomy" id="184061"/>
    <lineage>
        <taxon>Eukaryota</taxon>
        <taxon>Fungi</taxon>
        <taxon>Dikarya</taxon>
        <taxon>Ascomycota</taxon>
        <taxon>Pezizomycotina</taxon>
        <taxon>Lecanoromycetes</taxon>
        <taxon>OSLEUM clade</taxon>
        <taxon>Lecanoromycetidae</taxon>
        <taxon>Lecanorales</taxon>
        <taxon>Lecanorineae</taxon>
        <taxon>Cladoniaceae</taxon>
        <taxon>Cladonia</taxon>
    </lineage>
</organism>
<dbReference type="GO" id="GO:0005737">
    <property type="term" value="C:cytoplasm"/>
    <property type="evidence" value="ECO:0007669"/>
    <property type="project" value="InterPro"/>
</dbReference>
<feature type="domain" description="Programmed cell death protein 2 C-terminal" evidence="2">
    <location>
        <begin position="282"/>
        <end position="420"/>
    </location>
</feature>
<name>A0AA39RBA0_9LECA</name>
<dbReference type="GO" id="GO:0030490">
    <property type="term" value="P:maturation of SSU-rRNA"/>
    <property type="evidence" value="ECO:0007669"/>
    <property type="project" value="TreeGrafter"/>
</dbReference>
<dbReference type="PANTHER" id="PTHR47524">
    <property type="entry name" value="20S RRNA ACCUMULATION PROTEIN 4"/>
    <property type="match status" value="1"/>
</dbReference>
<evidence type="ECO:0000259" key="2">
    <source>
        <dbReference type="Pfam" id="PF04194"/>
    </source>
</evidence>
<feature type="compositionally biased region" description="Polar residues" evidence="1">
    <location>
        <begin position="114"/>
        <end position="129"/>
    </location>
</feature>
<gene>
    <name evidence="3" type="ORF">JMJ35_000198</name>
</gene>
<dbReference type="PANTHER" id="PTHR47524:SF1">
    <property type="entry name" value="20S RRNA ACCUMULATION PROTEIN 4"/>
    <property type="match status" value="1"/>
</dbReference>
<proteinExistence type="predicted"/>